<name>A0ABR0GFD2_9PEZI</name>
<dbReference type="GeneID" id="87909766"/>
<dbReference type="Proteomes" id="UP001323405">
    <property type="component" value="Unassembled WGS sequence"/>
</dbReference>
<reference evidence="2 3" key="1">
    <citation type="journal article" date="2023" name="bioRxiv">
        <title>High-quality genome assemblies of four members of thePodospora anserinaspecies complex.</title>
        <authorList>
            <person name="Ament-Velasquez S.L."/>
            <person name="Vogan A.A."/>
            <person name="Wallerman O."/>
            <person name="Hartmann F."/>
            <person name="Gautier V."/>
            <person name="Silar P."/>
            <person name="Giraud T."/>
            <person name="Johannesson H."/>
        </authorList>
    </citation>
    <scope>NUCLEOTIDE SEQUENCE [LARGE SCALE GENOMIC DNA]</scope>
    <source>
        <strain evidence="2 3">CBS 415.72m</strain>
    </source>
</reference>
<sequence>MSTSPQFSLASAEHIDPSPGDNKALFEQIDTLAVEDLHNERSPPMIPSSATWSEDVMAELSSSNLKSILGEDRGKAIPCIPKTTRIVIKARGGQKSSPIDYLEDDLATRQYGPTDSEVDNAARFAR</sequence>
<proteinExistence type="predicted"/>
<feature type="region of interest" description="Disordered" evidence="1">
    <location>
        <begin position="1"/>
        <end position="23"/>
    </location>
</feature>
<gene>
    <name evidence="2" type="ORF">QC762_403977</name>
</gene>
<organism evidence="2 3">
    <name type="scientific">Podospora pseudocomata</name>
    <dbReference type="NCBI Taxonomy" id="2093779"/>
    <lineage>
        <taxon>Eukaryota</taxon>
        <taxon>Fungi</taxon>
        <taxon>Dikarya</taxon>
        <taxon>Ascomycota</taxon>
        <taxon>Pezizomycotina</taxon>
        <taxon>Sordariomycetes</taxon>
        <taxon>Sordariomycetidae</taxon>
        <taxon>Sordariales</taxon>
        <taxon>Podosporaceae</taxon>
        <taxon>Podospora</taxon>
    </lineage>
</organism>
<evidence type="ECO:0000256" key="1">
    <source>
        <dbReference type="SAM" id="MobiDB-lite"/>
    </source>
</evidence>
<evidence type="ECO:0000313" key="3">
    <source>
        <dbReference type="Proteomes" id="UP001323405"/>
    </source>
</evidence>
<dbReference type="EMBL" id="JAFFHA010000006">
    <property type="protein sequence ID" value="KAK4654408.1"/>
    <property type="molecule type" value="Genomic_DNA"/>
</dbReference>
<evidence type="ECO:0000313" key="2">
    <source>
        <dbReference type="EMBL" id="KAK4654408.1"/>
    </source>
</evidence>
<feature type="region of interest" description="Disordered" evidence="1">
    <location>
        <begin position="107"/>
        <end position="126"/>
    </location>
</feature>
<dbReference type="RefSeq" id="XP_062743383.1">
    <property type="nucleotide sequence ID" value="XM_062889859.1"/>
</dbReference>
<comment type="caution">
    <text evidence="2">The sequence shown here is derived from an EMBL/GenBank/DDBJ whole genome shotgun (WGS) entry which is preliminary data.</text>
</comment>
<keyword evidence="3" id="KW-1185">Reference proteome</keyword>
<protein>
    <submittedName>
        <fullName evidence="2">Uncharacterized protein</fullName>
    </submittedName>
</protein>
<accession>A0ABR0GFD2</accession>